<dbReference type="OrthoDB" id="9789181at2"/>
<dbReference type="SMART" id="SM00448">
    <property type="entry name" value="REC"/>
    <property type="match status" value="1"/>
</dbReference>
<accession>A0A1T5DU65</accession>
<keyword evidence="5" id="KW-1185">Reference proteome</keyword>
<dbReference type="Pfam" id="PF00072">
    <property type="entry name" value="Response_reg"/>
    <property type="match status" value="1"/>
</dbReference>
<dbReference type="PROSITE" id="PS50110">
    <property type="entry name" value="RESPONSE_REGULATORY"/>
    <property type="match status" value="1"/>
</dbReference>
<sequence length="123" mass="14132">MKTILIADDEHKILMSLEYSFRKNGYNVYIARDGSEVLEILNTLTPDFILLDIMMPKLDGYSTLEEIKKLDKLKNTKVAFVSAKNNPEDVQKAYDLGADAYFTKPYSVKQIIQQIDDLIDNNH</sequence>
<dbReference type="GO" id="GO:0000160">
    <property type="term" value="P:phosphorelay signal transduction system"/>
    <property type="evidence" value="ECO:0007669"/>
    <property type="project" value="InterPro"/>
</dbReference>
<protein>
    <submittedName>
        <fullName evidence="4">Response regulator receiver domain-containing protein</fullName>
    </submittedName>
</protein>
<dbReference type="CDD" id="cd17574">
    <property type="entry name" value="REC_OmpR"/>
    <property type="match status" value="1"/>
</dbReference>
<reference evidence="4 5" key="1">
    <citation type="submission" date="2017-02" db="EMBL/GenBank/DDBJ databases">
        <authorList>
            <person name="Peterson S.W."/>
        </authorList>
    </citation>
    <scope>NUCLEOTIDE SEQUENCE [LARGE SCALE GENOMIC DNA]</scope>
    <source>
        <strain evidence="4 5">DSM 22323</strain>
    </source>
</reference>
<dbReference type="Proteomes" id="UP000191112">
    <property type="component" value="Unassembled WGS sequence"/>
</dbReference>
<gene>
    <name evidence="4" type="ORF">SAMN05660477_00993</name>
</gene>
<dbReference type="InterPro" id="IPR011006">
    <property type="entry name" value="CheY-like_superfamily"/>
</dbReference>
<name>A0A1T5DU65_9FLAO</name>
<feature type="domain" description="Response regulatory" evidence="3">
    <location>
        <begin position="3"/>
        <end position="119"/>
    </location>
</feature>
<evidence type="ECO:0000256" key="2">
    <source>
        <dbReference type="PROSITE-ProRule" id="PRU00169"/>
    </source>
</evidence>
<keyword evidence="1 2" id="KW-0597">Phosphoprotein</keyword>
<dbReference type="InterPro" id="IPR001789">
    <property type="entry name" value="Sig_transdc_resp-reg_receiver"/>
</dbReference>
<dbReference type="SUPFAM" id="SSF52172">
    <property type="entry name" value="CheY-like"/>
    <property type="match status" value="1"/>
</dbReference>
<dbReference type="Gene3D" id="3.40.50.2300">
    <property type="match status" value="1"/>
</dbReference>
<dbReference type="InterPro" id="IPR050595">
    <property type="entry name" value="Bact_response_regulator"/>
</dbReference>
<dbReference type="PANTHER" id="PTHR44591:SF3">
    <property type="entry name" value="RESPONSE REGULATORY DOMAIN-CONTAINING PROTEIN"/>
    <property type="match status" value="1"/>
</dbReference>
<dbReference type="EMBL" id="FUYZ01000002">
    <property type="protein sequence ID" value="SKB74933.1"/>
    <property type="molecule type" value="Genomic_DNA"/>
</dbReference>
<organism evidence="4 5">
    <name type="scientific">Soonwooa buanensis</name>
    <dbReference type="NCBI Taxonomy" id="619805"/>
    <lineage>
        <taxon>Bacteria</taxon>
        <taxon>Pseudomonadati</taxon>
        <taxon>Bacteroidota</taxon>
        <taxon>Flavobacteriia</taxon>
        <taxon>Flavobacteriales</taxon>
        <taxon>Weeksellaceae</taxon>
        <taxon>Chryseobacterium group</taxon>
        <taxon>Soonwooa</taxon>
    </lineage>
</organism>
<evidence type="ECO:0000313" key="4">
    <source>
        <dbReference type="EMBL" id="SKB74933.1"/>
    </source>
</evidence>
<proteinExistence type="predicted"/>
<dbReference type="STRING" id="619805.SAMN05660477_00993"/>
<evidence type="ECO:0000256" key="1">
    <source>
        <dbReference type="ARBA" id="ARBA00022553"/>
    </source>
</evidence>
<dbReference type="PANTHER" id="PTHR44591">
    <property type="entry name" value="STRESS RESPONSE REGULATOR PROTEIN 1"/>
    <property type="match status" value="1"/>
</dbReference>
<dbReference type="AlphaFoldDB" id="A0A1T5DU65"/>
<evidence type="ECO:0000259" key="3">
    <source>
        <dbReference type="PROSITE" id="PS50110"/>
    </source>
</evidence>
<dbReference type="RefSeq" id="WP_079666262.1">
    <property type="nucleotide sequence ID" value="NZ_FUYZ01000002.1"/>
</dbReference>
<feature type="modified residue" description="4-aspartylphosphate" evidence="2">
    <location>
        <position position="52"/>
    </location>
</feature>
<evidence type="ECO:0000313" key="5">
    <source>
        <dbReference type="Proteomes" id="UP000191112"/>
    </source>
</evidence>